<dbReference type="Pfam" id="PF13181">
    <property type="entry name" value="TPR_8"/>
    <property type="match status" value="1"/>
</dbReference>
<keyword evidence="5" id="KW-1133">Transmembrane helix</keyword>
<keyword evidence="5" id="KW-0812">Transmembrane</keyword>
<comment type="caution">
    <text evidence="7">The sequence shown here is derived from an EMBL/GenBank/DDBJ whole genome shotgun (WGS) entry which is preliminary data.</text>
</comment>
<keyword evidence="5" id="KW-0472">Membrane</keyword>
<name>A0ABT3I061_9FLAO</name>
<dbReference type="InterPro" id="IPR050482">
    <property type="entry name" value="Sensor_HK_TwoCompSys"/>
</dbReference>
<proteinExistence type="predicted"/>
<dbReference type="PROSITE" id="PS51257">
    <property type="entry name" value="PROKAR_LIPOPROTEIN"/>
    <property type="match status" value="1"/>
</dbReference>
<keyword evidence="1" id="KW-0808">Transferase</keyword>
<keyword evidence="3" id="KW-0902">Two-component regulatory system</keyword>
<gene>
    <name evidence="7" type="ORF">OMO38_12995</name>
</gene>
<dbReference type="InterPro" id="IPR019734">
    <property type="entry name" value="TPR_rpt"/>
</dbReference>
<feature type="domain" description="Histidine kinase/HSP90-like ATPase" evidence="6">
    <location>
        <begin position="468"/>
        <end position="553"/>
    </location>
</feature>
<dbReference type="EMBL" id="JAPDHW010000008">
    <property type="protein sequence ID" value="MCW3169438.1"/>
    <property type="molecule type" value="Genomic_DNA"/>
</dbReference>
<reference evidence="7" key="1">
    <citation type="submission" date="2022-10" db="EMBL/GenBank/DDBJ databases">
        <title>Chryseobacterium babae sp. nov. isolated from the gut of the beetle Oryctes rhinoceros, and Chryseobacterium kimseyorum sp. nov., isolated from a stick insect rearing cage.</title>
        <authorList>
            <person name="Shelomi M."/>
            <person name="Han C.-J."/>
            <person name="Chen W.-M."/>
            <person name="Chen H.-K."/>
            <person name="Liaw S.-J."/>
            <person name="Muhle E."/>
            <person name="Clermont D."/>
        </authorList>
    </citation>
    <scope>NUCLEOTIDE SEQUENCE</scope>
    <source>
        <strain evidence="7">09-1422</strain>
    </source>
</reference>
<evidence type="ECO:0000256" key="5">
    <source>
        <dbReference type="SAM" id="Phobius"/>
    </source>
</evidence>
<dbReference type="PROSITE" id="PS50005">
    <property type="entry name" value="TPR"/>
    <property type="match status" value="1"/>
</dbReference>
<dbReference type="Gene3D" id="1.25.40.10">
    <property type="entry name" value="Tetratricopeptide repeat domain"/>
    <property type="match status" value="2"/>
</dbReference>
<feature type="repeat" description="TPR" evidence="4">
    <location>
        <begin position="149"/>
        <end position="182"/>
    </location>
</feature>
<keyword evidence="8" id="KW-1185">Reference proteome</keyword>
<dbReference type="PANTHER" id="PTHR24421">
    <property type="entry name" value="NITRATE/NITRITE SENSOR PROTEIN NARX-RELATED"/>
    <property type="match status" value="1"/>
</dbReference>
<evidence type="ECO:0000256" key="4">
    <source>
        <dbReference type="PROSITE-ProRule" id="PRU00339"/>
    </source>
</evidence>
<dbReference type="Gene3D" id="3.30.565.10">
    <property type="entry name" value="Histidine kinase-like ATPase, C-terminal domain"/>
    <property type="match status" value="1"/>
</dbReference>
<dbReference type="Proteomes" id="UP001163731">
    <property type="component" value="Unassembled WGS sequence"/>
</dbReference>
<evidence type="ECO:0000259" key="6">
    <source>
        <dbReference type="Pfam" id="PF02518"/>
    </source>
</evidence>
<evidence type="ECO:0000256" key="1">
    <source>
        <dbReference type="ARBA" id="ARBA00022679"/>
    </source>
</evidence>
<evidence type="ECO:0000313" key="8">
    <source>
        <dbReference type="Proteomes" id="UP001163731"/>
    </source>
</evidence>
<organism evidence="7 8">
    <name type="scientific">Chryseobacterium kimseyorum</name>
    <dbReference type="NCBI Taxonomy" id="2984028"/>
    <lineage>
        <taxon>Bacteria</taxon>
        <taxon>Pseudomonadati</taxon>
        <taxon>Bacteroidota</taxon>
        <taxon>Flavobacteriia</taxon>
        <taxon>Flavobacteriales</taxon>
        <taxon>Weeksellaceae</taxon>
        <taxon>Chryseobacterium group</taxon>
        <taxon>Chryseobacterium</taxon>
    </lineage>
</organism>
<dbReference type="Pfam" id="PF02518">
    <property type="entry name" value="HATPase_c"/>
    <property type="match status" value="1"/>
</dbReference>
<feature type="transmembrane region" description="Helical" evidence="5">
    <location>
        <begin position="335"/>
        <end position="352"/>
    </location>
</feature>
<dbReference type="SUPFAM" id="SSF55874">
    <property type="entry name" value="ATPase domain of HSP90 chaperone/DNA topoisomerase II/histidine kinase"/>
    <property type="match status" value="1"/>
</dbReference>
<evidence type="ECO:0000313" key="7">
    <source>
        <dbReference type="EMBL" id="MCW3169438.1"/>
    </source>
</evidence>
<dbReference type="RefSeq" id="WP_264750607.1">
    <property type="nucleotide sequence ID" value="NZ_JAPDHW010000008.1"/>
</dbReference>
<dbReference type="PANTHER" id="PTHR24421:SF60">
    <property type="entry name" value="SENSOR HISTIDINE KINASE COMP"/>
    <property type="match status" value="1"/>
</dbReference>
<keyword evidence="4" id="KW-0802">TPR repeat</keyword>
<dbReference type="CDD" id="cd16917">
    <property type="entry name" value="HATPase_UhpB-NarQ-NarX-like"/>
    <property type="match status" value="1"/>
</dbReference>
<keyword evidence="2" id="KW-0418">Kinase</keyword>
<evidence type="ECO:0000256" key="3">
    <source>
        <dbReference type="ARBA" id="ARBA00023012"/>
    </source>
</evidence>
<accession>A0ABT3I061</accession>
<dbReference type="SUPFAM" id="SSF48452">
    <property type="entry name" value="TPR-like"/>
    <property type="match status" value="2"/>
</dbReference>
<dbReference type="InterPro" id="IPR011990">
    <property type="entry name" value="TPR-like_helical_dom_sf"/>
</dbReference>
<sequence length="555" mass="64004">MKSLFSTVLLVLLFSCNKNKPTDENKNTSNSFYDKAVVFRDSKVSDSAFYYYNLAKDQFLKTHDSLRAAKSLINMAIIQSGKGDCHGSIETSLEANRYLTNEKDSLIRELLASNYNSIGISSSFLYRYKNSIDSYKKAIGLTSVDENKKVFYNNLGDALLSEGKSKQAILCFQKALEVSDSISYARALHNLARAEASDDKNFDPLPLYYKALKIRQNQNDIAGQNSSFAELSSYYSSTDKKKALEFAEKMLKTADELDSPDDKLQALRKIINLNQNQISKYFDQYQNLNDSVQRSRNDAKDEFAYIRFGVEKEKTENLKLKTDRVQRENHIFRQYFLVGILILVLIIIFIWFQKRHKIQIQKNELKLKDSELKISKKVHDVVANGIYHVMTEVENQQEINRESILYKLESVYEKSRNISYETAENRTEEPFSDKISKLLSTFQSENRKIFIIGNESNIWDGLSELKKENIYHILQELMVNMKKHSEADLVVIRFERTDNQININYSDNGIGIANEKTHKNGLRNTVNRTKVLGGRINFETETETGLKIELSLPVF</sequence>
<evidence type="ECO:0000256" key="2">
    <source>
        <dbReference type="ARBA" id="ARBA00022777"/>
    </source>
</evidence>
<protein>
    <recommendedName>
        <fullName evidence="6">Histidine kinase/HSP90-like ATPase domain-containing protein</fullName>
    </recommendedName>
</protein>
<dbReference type="SMART" id="SM00028">
    <property type="entry name" value="TPR"/>
    <property type="match status" value="3"/>
</dbReference>
<dbReference type="InterPro" id="IPR036890">
    <property type="entry name" value="HATPase_C_sf"/>
</dbReference>
<dbReference type="InterPro" id="IPR003594">
    <property type="entry name" value="HATPase_dom"/>
</dbReference>